<dbReference type="GO" id="GO:0050684">
    <property type="term" value="P:regulation of mRNA processing"/>
    <property type="evidence" value="ECO:0007669"/>
    <property type="project" value="TreeGrafter"/>
</dbReference>
<keyword evidence="11" id="KW-1185">Reference proteome</keyword>
<sequence>MDDLGQFVDSNLLYTQERMTRYRPPGFHPVKLGDTFKFGRYKVYHKLGYGGFSTVWLAIGQSLKRWVSLKIATASSSESPQELTIVRGLKEARVGHVVKLLDSFVHQGPNETHACSVFELLGPTVDVVVSNYRDGAEPGEEDHLEPATILRITGQLLRALSAMHGAGYAHGDISGANLVFTAHNLQELSAEEMFEVIGAPFTEQLARHDQGPVHPSMPEQLVQKAGWDMWIDEDEEDVRLIDFGKAFFHGAEPHQLAKPPGLEVPERIFTGRLTTGSTSGEQDAWPFQSLGDVDAVVAQMIHFVEGLPTAWRPQWEARRHSSELAFPDPDEWEGPSELEVKFNTQVKNTSLQRLLPIIQGLMRFDPEMRLSAEQVLGMLDGYGRG</sequence>
<evidence type="ECO:0000256" key="4">
    <source>
        <dbReference type="ARBA" id="ARBA00022741"/>
    </source>
</evidence>
<evidence type="ECO:0000256" key="6">
    <source>
        <dbReference type="ARBA" id="ARBA00022840"/>
    </source>
</evidence>
<dbReference type="InterPro" id="IPR051334">
    <property type="entry name" value="SRPK"/>
</dbReference>
<protein>
    <recommendedName>
        <fullName evidence="1">non-specific serine/threonine protein kinase</fullName>
        <ecNumber evidence="1">2.7.11.1</ecNumber>
    </recommendedName>
</protein>
<keyword evidence="2" id="KW-0723">Serine/threonine-protein kinase</keyword>
<name>A0AAN6V6C5_9PEZI</name>
<dbReference type="SMART" id="SM00220">
    <property type="entry name" value="S_TKc"/>
    <property type="match status" value="1"/>
</dbReference>
<evidence type="ECO:0000256" key="5">
    <source>
        <dbReference type="ARBA" id="ARBA00022777"/>
    </source>
</evidence>
<comment type="caution">
    <text evidence="10">The sequence shown here is derived from an EMBL/GenBank/DDBJ whole genome shotgun (WGS) entry which is preliminary data.</text>
</comment>
<accession>A0AAN6V6C5</accession>
<proteinExistence type="predicted"/>
<dbReference type="InterPro" id="IPR000719">
    <property type="entry name" value="Prot_kinase_dom"/>
</dbReference>
<gene>
    <name evidence="10" type="ORF">C8A04DRAFT_36223</name>
</gene>
<dbReference type="PANTHER" id="PTHR47634">
    <property type="entry name" value="PROTEIN KINASE DOMAIN-CONTAINING PROTEIN-RELATED"/>
    <property type="match status" value="1"/>
</dbReference>
<dbReference type="GeneID" id="87820063"/>
<keyword evidence="3" id="KW-0808">Transferase</keyword>
<dbReference type="GO" id="GO:0004674">
    <property type="term" value="F:protein serine/threonine kinase activity"/>
    <property type="evidence" value="ECO:0007669"/>
    <property type="project" value="UniProtKB-KW"/>
</dbReference>
<keyword evidence="6" id="KW-0067">ATP-binding</keyword>
<dbReference type="Gene3D" id="3.30.200.20">
    <property type="entry name" value="Phosphorylase Kinase, domain 1"/>
    <property type="match status" value="1"/>
</dbReference>
<dbReference type="EC" id="2.7.11.1" evidence="1"/>
<feature type="domain" description="Protein kinase" evidence="9">
    <location>
        <begin position="41"/>
        <end position="383"/>
    </location>
</feature>
<comment type="catalytic activity">
    <reaction evidence="8">
        <text>L-seryl-[protein] + ATP = O-phospho-L-seryl-[protein] + ADP + H(+)</text>
        <dbReference type="Rhea" id="RHEA:17989"/>
        <dbReference type="Rhea" id="RHEA-COMP:9863"/>
        <dbReference type="Rhea" id="RHEA-COMP:11604"/>
        <dbReference type="ChEBI" id="CHEBI:15378"/>
        <dbReference type="ChEBI" id="CHEBI:29999"/>
        <dbReference type="ChEBI" id="CHEBI:30616"/>
        <dbReference type="ChEBI" id="CHEBI:83421"/>
        <dbReference type="ChEBI" id="CHEBI:456216"/>
        <dbReference type="EC" id="2.7.11.1"/>
    </reaction>
</comment>
<dbReference type="RefSeq" id="XP_062638226.1">
    <property type="nucleotide sequence ID" value="XM_062783450.1"/>
</dbReference>
<evidence type="ECO:0000313" key="11">
    <source>
        <dbReference type="Proteomes" id="UP001302676"/>
    </source>
</evidence>
<dbReference type="AlphaFoldDB" id="A0AAN6V6C5"/>
<evidence type="ECO:0000256" key="7">
    <source>
        <dbReference type="ARBA" id="ARBA00047899"/>
    </source>
</evidence>
<dbReference type="Gene3D" id="1.10.510.10">
    <property type="entry name" value="Transferase(Phosphotransferase) domain 1"/>
    <property type="match status" value="1"/>
</dbReference>
<dbReference type="EMBL" id="MU853573">
    <property type="protein sequence ID" value="KAK4144855.1"/>
    <property type="molecule type" value="Genomic_DNA"/>
</dbReference>
<reference evidence="10" key="2">
    <citation type="submission" date="2023-05" db="EMBL/GenBank/DDBJ databases">
        <authorList>
            <consortium name="Lawrence Berkeley National Laboratory"/>
            <person name="Steindorff A."/>
            <person name="Hensen N."/>
            <person name="Bonometti L."/>
            <person name="Westerberg I."/>
            <person name="Brannstrom I.O."/>
            <person name="Guillou S."/>
            <person name="Cros-Aarteil S."/>
            <person name="Calhoun S."/>
            <person name="Haridas S."/>
            <person name="Kuo A."/>
            <person name="Mondo S."/>
            <person name="Pangilinan J."/>
            <person name="Riley R."/>
            <person name="Labutti K."/>
            <person name="Andreopoulos B."/>
            <person name="Lipzen A."/>
            <person name="Chen C."/>
            <person name="Yanf M."/>
            <person name="Daum C."/>
            <person name="Ng V."/>
            <person name="Clum A."/>
            <person name="Ohm R."/>
            <person name="Martin F."/>
            <person name="Silar P."/>
            <person name="Natvig D."/>
            <person name="Lalanne C."/>
            <person name="Gautier V."/>
            <person name="Ament-Velasquez S.L."/>
            <person name="Kruys A."/>
            <person name="Hutchinson M.I."/>
            <person name="Powell A.J."/>
            <person name="Barry K."/>
            <person name="Miller A.N."/>
            <person name="Grigoriev I.V."/>
            <person name="Debuchy R."/>
            <person name="Gladieux P."/>
            <person name="Thoren M.H."/>
            <person name="Johannesson H."/>
        </authorList>
    </citation>
    <scope>NUCLEOTIDE SEQUENCE</scope>
    <source>
        <strain evidence="10">CBS 141.50</strain>
    </source>
</reference>
<evidence type="ECO:0000256" key="1">
    <source>
        <dbReference type="ARBA" id="ARBA00012513"/>
    </source>
</evidence>
<evidence type="ECO:0000256" key="2">
    <source>
        <dbReference type="ARBA" id="ARBA00022527"/>
    </source>
</evidence>
<evidence type="ECO:0000256" key="8">
    <source>
        <dbReference type="ARBA" id="ARBA00048679"/>
    </source>
</evidence>
<dbReference type="PANTHER" id="PTHR47634:SF9">
    <property type="entry name" value="PROTEIN KINASE DOMAIN-CONTAINING PROTEIN-RELATED"/>
    <property type="match status" value="1"/>
</dbReference>
<keyword evidence="4" id="KW-0547">Nucleotide-binding</keyword>
<dbReference type="Proteomes" id="UP001302676">
    <property type="component" value="Unassembled WGS sequence"/>
</dbReference>
<dbReference type="PROSITE" id="PS50011">
    <property type="entry name" value="PROTEIN_KINASE_DOM"/>
    <property type="match status" value="1"/>
</dbReference>
<evidence type="ECO:0000259" key="9">
    <source>
        <dbReference type="PROSITE" id="PS50011"/>
    </source>
</evidence>
<keyword evidence="5 10" id="KW-0418">Kinase</keyword>
<dbReference type="InterPro" id="IPR011009">
    <property type="entry name" value="Kinase-like_dom_sf"/>
</dbReference>
<evidence type="ECO:0000256" key="3">
    <source>
        <dbReference type="ARBA" id="ARBA00022679"/>
    </source>
</evidence>
<comment type="catalytic activity">
    <reaction evidence="7">
        <text>L-threonyl-[protein] + ATP = O-phospho-L-threonyl-[protein] + ADP + H(+)</text>
        <dbReference type="Rhea" id="RHEA:46608"/>
        <dbReference type="Rhea" id="RHEA-COMP:11060"/>
        <dbReference type="Rhea" id="RHEA-COMP:11605"/>
        <dbReference type="ChEBI" id="CHEBI:15378"/>
        <dbReference type="ChEBI" id="CHEBI:30013"/>
        <dbReference type="ChEBI" id="CHEBI:30616"/>
        <dbReference type="ChEBI" id="CHEBI:61977"/>
        <dbReference type="ChEBI" id="CHEBI:456216"/>
        <dbReference type="EC" id="2.7.11.1"/>
    </reaction>
</comment>
<dbReference type="SUPFAM" id="SSF56112">
    <property type="entry name" value="Protein kinase-like (PK-like)"/>
    <property type="match status" value="1"/>
</dbReference>
<organism evidence="10 11">
    <name type="scientific">Dichotomopilus funicola</name>
    <dbReference type="NCBI Taxonomy" id="1934379"/>
    <lineage>
        <taxon>Eukaryota</taxon>
        <taxon>Fungi</taxon>
        <taxon>Dikarya</taxon>
        <taxon>Ascomycota</taxon>
        <taxon>Pezizomycotina</taxon>
        <taxon>Sordariomycetes</taxon>
        <taxon>Sordariomycetidae</taxon>
        <taxon>Sordariales</taxon>
        <taxon>Chaetomiaceae</taxon>
        <taxon>Dichotomopilus</taxon>
    </lineage>
</organism>
<reference evidence="10" key="1">
    <citation type="journal article" date="2023" name="Mol. Phylogenet. Evol.">
        <title>Genome-scale phylogeny and comparative genomics of the fungal order Sordariales.</title>
        <authorList>
            <person name="Hensen N."/>
            <person name="Bonometti L."/>
            <person name="Westerberg I."/>
            <person name="Brannstrom I.O."/>
            <person name="Guillou S."/>
            <person name="Cros-Aarteil S."/>
            <person name="Calhoun S."/>
            <person name="Haridas S."/>
            <person name="Kuo A."/>
            <person name="Mondo S."/>
            <person name="Pangilinan J."/>
            <person name="Riley R."/>
            <person name="LaButti K."/>
            <person name="Andreopoulos B."/>
            <person name="Lipzen A."/>
            <person name="Chen C."/>
            <person name="Yan M."/>
            <person name="Daum C."/>
            <person name="Ng V."/>
            <person name="Clum A."/>
            <person name="Steindorff A."/>
            <person name="Ohm R.A."/>
            <person name="Martin F."/>
            <person name="Silar P."/>
            <person name="Natvig D.O."/>
            <person name="Lalanne C."/>
            <person name="Gautier V."/>
            <person name="Ament-Velasquez S.L."/>
            <person name="Kruys A."/>
            <person name="Hutchinson M.I."/>
            <person name="Powell A.J."/>
            <person name="Barry K."/>
            <person name="Miller A.N."/>
            <person name="Grigoriev I.V."/>
            <person name="Debuchy R."/>
            <person name="Gladieux P."/>
            <person name="Hiltunen Thoren M."/>
            <person name="Johannesson H."/>
        </authorList>
    </citation>
    <scope>NUCLEOTIDE SEQUENCE</scope>
    <source>
        <strain evidence="10">CBS 141.50</strain>
    </source>
</reference>
<evidence type="ECO:0000313" key="10">
    <source>
        <dbReference type="EMBL" id="KAK4144855.1"/>
    </source>
</evidence>
<dbReference type="GO" id="GO:0005524">
    <property type="term" value="F:ATP binding"/>
    <property type="evidence" value="ECO:0007669"/>
    <property type="project" value="UniProtKB-KW"/>
</dbReference>
<dbReference type="GO" id="GO:0000245">
    <property type="term" value="P:spliceosomal complex assembly"/>
    <property type="evidence" value="ECO:0007669"/>
    <property type="project" value="TreeGrafter"/>
</dbReference>
<dbReference type="Pfam" id="PF00069">
    <property type="entry name" value="Pkinase"/>
    <property type="match status" value="1"/>
</dbReference>